<keyword evidence="7 13" id="KW-1133">Transmembrane helix</keyword>
<dbReference type="GO" id="GO:0005886">
    <property type="term" value="C:plasma membrane"/>
    <property type="evidence" value="ECO:0007669"/>
    <property type="project" value="UniProtKB-SubCell"/>
</dbReference>
<dbReference type="Pfam" id="PF13499">
    <property type="entry name" value="EF-hand_7"/>
    <property type="match status" value="1"/>
</dbReference>
<dbReference type="SMART" id="SM00054">
    <property type="entry name" value="EFh"/>
    <property type="match status" value="2"/>
</dbReference>
<dbReference type="FunFam" id="1.20.58.340:FF:000021">
    <property type="entry name" value="Magnesium and cobalt transporter CorA"/>
    <property type="match status" value="1"/>
</dbReference>
<dbReference type="Gene3D" id="1.10.238.10">
    <property type="entry name" value="EF-hand"/>
    <property type="match status" value="1"/>
</dbReference>
<reference evidence="15" key="1">
    <citation type="submission" date="2021-12" db="EMBL/GenBank/DDBJ databases">
        <title>Prjna785345.</title>
        <authorList>
            <person name="Rujirawat T."/>
            <person name="Krajaejun T."/>
        </authorList>
    </citation>
    <scope>NUCLEOTIDE SEQUENCE</scope>
    <source>
        <strain evidence="15">Pi057C3</strain>
    </source>
</reference>
<accession>A0AAD5Q6N3</accession>
<evidence type="ECO:0000256" key="7">
    <source>
        <dbReference type="ARBA" id="ARBA00022989"/>
    </source>
</evidence>
<dbReference type="AlphaFoldDB" id="A0AAD5Q6N3"/>
<dbReference type="CDD" id="cd00051">
    <property type="entry name" value="EFh"/>
    <property type="match status" value="1"/>
</dbReference>
<feature type="compositionally biased region" description="Polar residues" evidence="12">
    <location>
        <begin position="114"/>
        <end position="125"/>
    </location>
</feature>
<keyword evidence="16" id="KW-1185">Reference proteome</keyword>
<evidence type="ECO:0000256" key="13">
    <source>
        <dbReference type="SAM" id="Phobius"/>
    </source>
</evidence>
<feature type="transmembrane region" description="Helical" evidence="13">
    <location>
        <begin position="626"/>
        <end position="649"/>
    </location>
</feature>
<evidence type="ECO:0000256" key="12">
    <source>
        <dbReference type="SAM" id="MobiDB-lite"/>
    </source>
</evidence>
<evidence type="ECO:0000256" key="9">
    <source>
        <dbReference type="ARBA" id="ARBA00023136"/>
    </source>
</evidence>
<evidence type="ECO:0000256" key="5">
    <source>
        <dbReference type="ARBA" id="ARBA00022692"/>
    </source>
</evidence>
<proteinExistence type="inferred from homology"/>
<evidence type="ECO:0000256" key="10">
    <source>
        <dbReference type="ARBA" id="ARBA00034269"/>
    </source>
</evidence>
<gene>
    <name evidence="15" type="ORF">P43SY_006848</name>
</gene>
<comment type="similarity">
    <text evidence="2">Belongs to the CorA metal ion transporter (MIT) (TC 1.A.35) family.</text>
</comment>
<dbReference type="GO" id="GO:0015095">
    <property type="term" value="F:magnesium ion transmembrane transporter activity"/>
    <property type="evidence" value="ECO:0007669"/>
    <property type="project" value="TreeGrafter"/>
</dbReference>
<dbReference type="Gene3D" id="1.20.58.340">
    <property type="entry name" value="Magnesium transport protein CorA, transmembrane region"/>
    <property type="match status" value="2"/>
</dbReference>
<dbReference type="SUPFAM" id="SSF47473">
    <property type="entry name" value="EF-hand"/>
    <property type="match status" value="1"/>
</dbReference>
<dbReference type="PANTHER" id="PTHR46494:SF1">
    <property type="entry name" value="CORA FAMILY METAL ION TRANSPORTER (EUROFUNG)"/>
    <property type="match status" value="1"/>
</dbReference>
<dbReference type="InterPro" id="IPR045861">
    <property type="entry name" value="CorA_cytoplasmic_dom"/>
</dbReference>
<evidence type="ECO:0000256" key="11">
    <source>
        <dbReference type="ARBA" id="ARBA00045497"/>
    </source>
</evidence>
<evidence type="ECO:0000256" key="8">
    <source>
        <dbReference type="ARBA" id="ARBA00023065"/>
    </source>
</evidence>
<evidence type="ECO:0000256" key="4">
    <source>
        <dbReference type="ARBA" id="ARBA00022475"/>
    </source>
</evidence>
<dbReference type="Proteomes" id="UP001209570">
    <property type="component" value="Unassembled WGS sequence"/>
</dbReference>
<dbReference type="Gene3D" id="3.30.460.20">
    <property type="entry name" value="CorA soluble domain-like"/>
    <property type="match status" value="1"/>
</dbReference>
<dbReference type="InterPro" id="IPR002048">
    <property type="entry name" value="EF_hand_dom"/>
</dbReference>
<dbReference type="InterPro" id="IPR011992">
    <property type="entry name" value="EF-hand-dom_pair"/>
</dbReference>
<keyword evidence="5 13" id="KW-0812">Transmembrane</keyword>
<feature type="domain" description="EF-hand" evidence="14">
    <location>
        <begin position="260"/>
        <end position="295"/>
    </location>
</feature>
<dbReference type="GO" id="GO:0005509">
    <property type="term" value="F:calcium ion binding"/>
    <property type="evidence" value="ECO:0007669"/>
    <property type="project" value="InterPro"/>
</dbReference>
<evidence type="ECO:0000256" key="2">
    <source>
        <dbReference type="ARBA" id="ARBA00009765"/>
    </source>
</evidence>
<keyword evidence="8" id="KW-0406">Ion transport</keyword>
<dbReference type="InterPro" id="IPR045863">
    <property type="entry name" value="CorA_TM1_TM2"/>
</dbReference>
<comment type="function">
    <text evidence="11">Mediates influx of magnesium ions. Alternates between open and closed states. Activated by low cytoplasmic Mg(2+) levels. Inactive when cytoplasmic Mg(2+) levels are high.</text>
</comment>
<evidence type="ECO:0000256" key="3">
    <source>
        <dbReference type="ARBA" id="ARBA00022448"/>
    </source>
</evidence>
<sequence>MDGETQDSDFSYRNLSDIEEQSGHLQHSAAALDGMNDDDAVTSTATTHVAVVDEVVLEPRRASTLLLPGPRIAHSVHSGGDLEPSDWASDECTRQNATRTVPRRGTMGLDATRRGSSIRTASSLDMGNGMPPPSPNAARKPSLRPIMEQHPSPVAATKTPGKLQPPIVPRRSETLHGKDLRQFVSIGSMDQIARHSNSVDWSEMQGGNEEPDHLSLMDPYYDLTKAKLKRVFSSFHPDEHGMVSYDGFRCGLEAMGILCPDDDEFQTFIQKVDEDHSGGISYDEFEHAIQEIKLAQLFNEDFLREMNSDGLTTHHTATPAVVGTIEYSPDRIRSVCPIHQIERFMYSRKPSWATVRWINVEGYDPVMIRRLSVRYRLHPLAVEDALDVDRERPKYENYEDHSSLILQMLHSVDIQRLRTYQRMYRTSLYSQNKEPSPFDSMDKKELECRLKDLCIGNVMTSPEQLSVYILKDVVISVQERPSPLWGVIKARLDTSYSKIRQHGAQFLVYSIVDACVDELTPIVHTLGAKLLMLERLLHLDARHFDLSRLPQTAKQLMGIKRMCKPLNEVIVQLVESNDFSAETLRYFRDVQDHIAIVDEDCDKHLDACKSLTEEYHSIQSAKQNRVSFLLTLVAAIFLPAQFLTGLYGMNFENMPELHYRYGYYLWWLGVVVIAAITVTCFHQKRWL</sequence>
<dbReference type="SUPFAM" id="SSF143865">
    <property type="entry name" value="CorA soluble domain-like"/>
    <property type="match status" value="1"/>
</dbReference>
<evidence type="ECO:0000259" key="14">
    <source>
        <dbReference type="PROSITE" id="PS50222"/>
    </source>
</evidence>
<evidence type="ECO:0000256" key="1">
    <source>
        <dbReference type="ARBA" id="ARBA00004651"/>
    </source>
</evidence>
<keyword evidence="6" id="KW-0460">Magnesium</keyword>
<dbReference type="EMBL" id="JAKCXM010000441">
    <property type="protein sequence ID" value="KAJ0394016.1"/>
    <property type="molecule type" value="Genomic_DNA"/>
</dbReference>
<evidence type="ECO:0000256" key="6">
    <source>
        <dbReference type="ARBA" id="ARBA00022842"/>
    </source>
</evidence>
<evidence type="ECO:0000313" key="16">
    <source>
        <dbReference type="Proteomes" id="UP001209570"/>
    </source>
</evidence>
<dbReference type="GO" id="GO:0015087">
    <property type="term" value="F:cobalt ion transmembrane transporter activity"/>
    <property type="evidence" value="ECO:0007669"/>
    <property type="project" value="TreeGrafter"/>
</dbReference>
<keyword evidence="3" id="KW-0813">Transport</keyword>
<dbReference type="Pfam" id="PF01544">
    <property type="entry name" value="CorA"/>
    <property type="match status" value="1"/>
</dbReference>
<comment type="caution">
    <text evidence="15">The sequence shown here is derived from an EMBL/GenBank/DDBJ whole genome shotgun (WGS) entry which is preliminary data.</text>
</comment>
<keyword evidence="4" id="KW-1003">Cell membrane</keyword>
<dbReference type="InterPro" id="IPR002523">
    <property type="entry name" value="MgTranspt_CorA/ZnTranspt_ZntB"/>
</dbReference>
<keyword evidence="9 13" id="KW-0472">Membrane</keyword>
<dbReference type="SUPFAM" id="SSF144083">
    <property type="entry name" value="Magnesium transport protein CorA, transmembrane region"/>
    <property type="match status" value="1"/>
</dbReference>
<comment type="catalytic activity">
    <reaction evidence="10">
        <text>Mg(2+)(in) = Mg(2+)(out)</text>
        <dbReference type="Rhea" id="RHEA:29827"/>
        <dbReference type="ChEBI" id="CHEBI:18420"/>
    </reaction>
</comment>
<protein>
    <recommendedName>
        <fullName evidence="14">EF-hand domain-containing protein</fullName>
    </recommendedName>
</protein>
<evidence type="ECO:0000313" key="15">
    <source>
        <dbReference type="EMBL" id="KAJ0394016.1"/>
    </source>
</evidence>
<name>A0AAD5Q6N3_PYTIN</name>
<organism evidence="15 16">
    <name type="scientific">Pythium insidiosum</name>
    <name type="common">Pythiosis disease agent</name>
    <dbReference type="NCBI Taxonomy" id="114742"/>
    <lineage>
        <taxon>Eukaryota</taxon>
        <taxon>Sar</taxon>
        <taxon>Stramenopiles</taxon>
        <taxon>Oomycota</taxon>
        <taxon>Peronosporomycetes</taxon>
        <taxon>Pythiales</taxon>
        <taxon>Pythiaceae</taxon>
        <taxon>Pythium</taxon>
    </lineage>
</organism>
<dbReference type="PANTHER" id="PTHR46494">
    <property type="entry name" value="CORA FAMILY METAL ION TRANSPORTER (EUROFUNG)"/>
    <property type="match status" value="1"/>
</dbReference>
<dbReference type="CDD" id="cd12822">
    <property type="entry name" value="TmCorA-like"/>
    <property type="match status" value="1"/>
</dbReference>
<dbReference type="GO" id="GO:0000287">
    <property type="term" value="F:magnesium ion binding"/>
    <property type="evidence" value="ECO:0007669"/>
    <property type="project" value="TreeGrafter"/>
</dbReference>
<dbReference type="PROSITE" id="PS50222">
    <property type="entry name" value="EF_HAND_2"/>
    <property type="match status" value="1"/>
</dbReference>
<feature type="transmembrane region" description="Helical" evidence="13">
    <location>
        <begin position="661"/>
        <end position="681"/>
    </location>
</feature>
<dbReference type="FunFam" id="1.20.58.340:FF:000004">
    <property type="entry name" value="Magnesium transport protein CorA"/>
    <property type="match status" value="1"/>
</dbReference>
<feature type="region of interest" description="Disordered" evidence="12">
    <location>
        <begin position="76"/>
        <end position="141"/>
    </location>
</feature>
<dbReference type="GO" id="GO:0050897">
    <property type="term" value="F:cobalt ion binding"/>
    <property type="evidence" value="ECO:0007669"/>
    <property type="project" value="TreeGrafter"/>
</dbReference>
<comment type="subcellular location">
    <subcellularLocation>
        <location evidence="1">Cell membrane</location>
        <topology evidence="1">Multi-pass membrane protein</topology>
    </subcellularLocation>
</comment>